<dbReference type="STRING" id="1120975.SAMN02746064_00265"/>
<gene>
    <name evidence="3" type="ORF">SAMN02746064_00265</name>
</gene>
<proteinExistence type="predicted"/>
<dbReference type="Gene3D" id="3.40.50.1400">
    <property type="match status" value="2"/>
</dbReference>
<dbReference type="SUPFAM" id="SSF53800">
    <property type="entry name" value="Chelatase"/>
    <property type="match status" value="1"/>
</dbReference>
<dbReference type="GO" id="GO:0016852">
    <property type="term" value="F:sirohydrochlorin cobaltochelatase activity"/>
    <property type="evidence" value="ECO:0007669"/>
    <property type="project" value="InterPro"/>
</dbReference>
<dbReference type="RefSeq" id="WP_073269254.1">
    <property type="nucleotide sequence ID" value="NZ_FQTU01000001.1"/>
</dbReference>
<dbReference type="Pfam" id="PF06180">
    <property type="entry name" value="CbiK"/>
    <property type="match status" value="1"/>
</dbReference>
<evidence type="ECO:0000313" key="3">
    <source>
        <dbReference type="EMBL" id="SHE31702.1"/>
    </source>
</evidence>
<dbReference type="InterPro" id="IPR010388">
    <property type="entry name" value="Anaerobic_Co-chelatase"/>
</dbReference>
<dbReference type="GO" id="GO:0019251">
    <property type="term" value="P:anaerobic cobalamin biosynthetic process"/>
    <property type="evidence" value="ECO:0007669"/>
    <property type="project" value="InterPro"/>
</dbReference>
<name>A0A1M4SHR8_9FIRM</name>
<feature type="binding site" evidence="2">
    <location>
        <position position="215"/>
    </location>
    <ligand>
        <name>Co(2+)</name>
        <dbReference type="ChEBI" id="CHEBI:48828"/>
    </ligand>
</feature>
<feature type="active site" description="Proton acceptor" evidence="1">
    <location>
        <position position="152"/>
    </location>
</feature>
<evidence type="ECO:0000256" key="1">
    <source>
        <dbReference type="PIRSR" id="PIRSR033579-1"/>
    </source>
</evidence>
<keyword evidence="2" id="KW-0479">Metal-binding</keyword>
<protein>
    <submittedName>
        <fullName evidence="3">Sirohydrochlorin cobaltochelatase</fullName>
    </submittedName>
</protein>
<keyword evidence="2" id="KW-0170">Cobalt</keyword>
<organism evidence="3 4">
    <name type="scientific">Alkalibacter saccharofermentans DSM 14828</name>
    <dbReference type="NCBI Taxonomy" id="1120975"/>
    <lineage>
        <taxon>Bacteria</taxon>
        <taxon>Bacillati</taxon>
        <taxon>Bacillota</taxon>
        <taxon>Clostridia</taxon>
        <taxon>Eubacteriales</taxon>
        <taxon>Eubacteriaceae</taxon>
        <taxon>Alkalibacter</taxon>
    </lineage>
</organism>
<dbReference type="AlphaFoldDB" id="A0A1M4SHR8"/>
<dbReference type="PIRSF" id="PIRSF033579">
    <property type="entry name" value="Anaer_Co_chel"/>
    <property type="match status" value="1"/>
</dbReference>
<keyword evidence="4" id="KW-1185">Reference proteome</keyword>
<dbReference type="GO" id="GO:0046872">
    <property type="term" value="F:metal ion binding"/>
    <property type="evidence" value="ECO:0007669"/>
    <property type="project" value="UniProtKB-KW"/>
</dbReference>
<sequence>MNKDNLSKISNKKALLIVSVGTSCKKTNEKNLDSIEKAITDNWSNVIVRRAFTSRTSISKAENKDAAHTTAEALSKLMAEDYKEIIIQPIQVIEGLEFEKIICSAMDFKGRFKKISIGRPLLSSRLDFIELIAALDNEYGLKDGKHTIFIGHGSAHRGNQAYRDLKVIFNNEGFEDVHIETLKRNSGFDSLLMNLKEKKIDDVRLLPLMISAGKHILEDIYGSSDESLKSVLESNGFSVEGSVKGLGEIDGIIKIFIRHVKEAMDGIEKIS</sequence>
<feature type="binding site" evidence="2">
    <location>
        <position position="152"/>
    </location>
    <ligand>
        <name>Co(2+)</name>
        <dbReference type="ChEBI" id="CHEBI:48828"/>
    </ligand>
</feature>
<dbReference type="OrthoDB" id="9770331at2"/>
<accession>A0A1M4SHR8</accession>
<evidence type="ECO:0000256" key="2">
    <source>
        <dbReference type="PIRSR" id="PIRSR033579-3"/>
    </source>
</evidence>
<dbReference type="PROSITE" id="PS51257">
    <property type="entry name" value="PROKAR_LIPOPROTEIN"/>
    <property type="match status" value="1"/>
</dbReference>
<evidence type="ECO:0000313" key="4">
    <source>
        <dbReference type="Proteomes" id="UP000184251"/>
    </source>
</evidence>
<dbReference type="Proteomes" id="UP000184251">
    <property type="component" value="Unassembled WGS sequence"/>
</dbReference>
<dbReference type="EMBL" id="FQTU01000001">
    <property type="protein sequence ID" value="SHE31702.1"/>
    <property type="molecule type" value="Genomic_DNA"/>
</dbReference>
<reference evidence="3 4" key="1">
    <citation type="submission" date="2016-11" db="EMBL/GenBank/DDBJ databases">
        <authorList>
            <person name="Jaros S."/>
            <person name="Januszkiewicz K."/>
            <person name="Wedrychowicz H."/>
        </authorList>
    </citation>
    <scope>NUCLEOTIDE SEQUENCE [LARGE SCALE GENOMIC DNA]</scope>
    <source>
        <strain evidence="3 4">DSM 14828</strain>
    </source>
</reference>